<reference evidence="2" key="1">
    <citation type="journal article" date="2019" name="Plant J.">
        <title>Chlorella vulgaris genome assembly and annotation reveals the molecular basis for metabolic acclimation to high light conditions.</title>
        <authorList>
            <person name="Cecchin M."/>
            <person name="Marcolungo L."/>
            <person name="Rossato M."/>
            <person name="Girolomoni L."/>
            <person name="Cosentino E."/>
            <person name="Cuine S."/>
            <person name="Li-Beisson Y."/>
            <person name="Delledonne M."/>
            <person name="Ballottari M."/>
        </authorList>
    </citation>
    <scope>NUCLEOTIDE SEQUENCE</scope>
    <source>
        <strain evidence="2">211/11P</strain>
    </source>
</reference>
<protein>
    <submittedName>
        <fullName evidence="2">Uncharacterized protein</fullName>
    </submittedName>
</protein>
<dbReference type="OrthoDB" id="518699at2759"/>
<dbReference type="AlphaFoldDB" id="A0A9D4YS78"/>
<evidence type="ECO:0000313" key="3">
    <source>
        <dbReference type="Proteomes" id="UP001055712"/>
    </source>
</evidence>
<dbReference type="EMBL" id="SIDB01000021">
    <property type="protein sequence ID" value="KAI3423426.1"/>
    <property type="molecule type" value="Genomic_DNA"/>
</dbReference>
<sequence>MRAAWRATTALRRRLASALFGPAQAVSQLIECTGAHASSTAKPGLAALWQQQVWQSWAAAGTGVPSTKPSSSAAQRLLQLSQQHDTLAAGDFNFHHQLTAGERLARIEMLLQQGVTEETVQRMIERSKGGPYMQSASEGAASLAVLRGRGCSAADMNLLLRCQASIIGRPASNVSDVFAALDDMLQLSRPDILRLCLKQPSLLASDSDKLRQRWPWVQAHYGLSKKAVASLAKSMVNSRRVCALLTYNQDTITARLSGLQRLFELSDAEVSKLFPYLANLLEADPEQHIRPRWDLYQSLLGNFTPADKRRFIMSPESLQLPETTIRSVFSGVEQLMGSTGAAQSLLLRSPKSFGAGIKRLATNLGALQQLYGCSLQQAQQVLLRTSQLSTYVLEAPKFQCRVAALTKWYGHASPAAMLLAPCSGRRVSASLWLLGARMAFVRHLRLERAKPDLNTGKLAETTERFCRSVRVSEEEYAAFEQRWLSSFEAAELCRHEGPAHLRVVGAAGPEP</sequence>
<organism evidence="2 3">
    <name type="scientific">Chlorella vulgaris</name>
    <name type="common">Green alga</name>
    <dbReference type="NCBI Taxonomy" id="3077"/>
    <lineage>
        <taxon>Eukaryota</taxon>
        <taxon>Viridiplantae</taxon>
        <taxon>Chlorophyta</taxon>
        <taxon>core chlorophytes</taxon>
        <taxon>Trebouxiophyceae</taxon>
        <taxon>Chlorellales</taxon>
        <taxon>Chlorellaceae</taxon>
        <taxon>Chlorella clade</taxon>
        <taxon>Chlorella</taxon>
    </lineage>
</organism>
<gene>
    <name evidence="2" type="ORF">D9Q98_010642</name>
</gene>
<keyword evidence="3" id="KW-1185">Reference proteome</keyword>
<dbReference type="Gene3D" id="1.25.70.10">
    <property type="entry name" value="Transcription termination factor 3, mitochondrial"/>
    <property type="match status" value="1"/>
</dbReference>
<evidence type="ECO:0000256" key="1">
    <source>
        <dbReference type="SAM" id="SignalP"/>
    </source>
</evidence>
<dbReference type="InterPro" id="IPR038538">
    <property type="entry name" value="MTERF_sf"/>
</dbReference>
<accession>A0A9D4YS78</accession>
<evidence type="ECO:0000313" key="2">
    <source>
        <dbReference type="EMBL" id="KAI3423426.1"/>
    </source>
</evidence>
<name>A0A9D4YS78_CHLVU</name>
<comment type="caution">
    <text evidence="2">The sequence shown here is derived from an EMBL/GenBank/DDBJ whole genome shotgun (WGS) entry which is preliminary data.</text>
</comment>
<reference evidence="2" key="2">
    <citation type="submission" date="2020-11" db="EMBL/GenBank/DDBJ databases">
        <authorList>
            <person name="Cecchin M."/>
            <person name="Marcolungo L."/>
            <person name="Rossato M."/>
            <person name="Girolomoni L."/>
            <person name="Cosentino E."/>
            <person name="Cuine S."/>
            <person name="Li-Beisson Y."/>
            <person name="Delledonne M."/>
            <person name="Ballottari M."/>
        </authorList>
    </citation>
    <scope>NUCLEOTIDE SEQUENCE</scope>
    <source>
        <strain evidence="2">211/11P</strain>
        <tissue evidence="2">Whole cell</tissue>
    </source>
</reference>
<feature type="chain" id="PRO_5039468405" evidence="1">
    <location>
        <begin position="26"/>
        <end position="511"/>
    </location>
</feature>
<feature type="signal peptide" evidence="1">
    <location>
        <begin position="1"/>
        <end position="25"/>
    </location>
</feature>
<keyword evidence="1" id="KW-0732">Signal</keyword>
<dbReference type="Proteomes" id="UP001055712">
    <property type="component" value="Unassembled WGS sequence"/>
</dbReference>
<proteinExistence type="predicted"/>